<dbReference type="NCBIfam" id="TIGR00229">
    <property type="entry name" value="sensory_box"/>
    <property type="match status" value="3"/>
</dbReference>
<dbReference type="AlphaFoldDB" id="A0A1G9U286"/>
<evidence type="ECO:0000259" key="5">
    <source>
        <dbReference type="PROSITE" id="PS50109"/>
    </source>
</evidence>
<feature type="domain" description="PAS" evidence="7">
    <location>
        <begin position="283"/>
        <end position="353"/>
    </location>
</feature>
<evidence type="ECO:0000256" key="3">
    <source>
        <dbReference type="ARBA" id="ARBA00022553"/>
    </source>
</evidence>
<evidence type="ECO:0000313" key="9">
    <source>
        <dbReference type="EMBL" id="SDM54042.1"/>
    </source>
</evidence>
<dbReference type="SUPFAM" id="SSF55785">
    <property type="entry name" value="PYP-like sensor domain (PAS domain)"/>
    <property type="match status" value="3"/>
</dbReference>
<dbReference type="SUPFAM" id="SSF55874">
    <property type="entry name" value="ATPase domain of HSP90 chaperone/DNA topoisomerase II/histidine kinase"/>
    <property type="match status" value="1"/>
</dbReference>
<dbReference type="InterPro" id="IPR001789">
    <property type="entry name" value="Sig_transdc_resp-reg_receiver"/>
</dbReference>
<dbReference type="InterPro" id="IPR003661">
    <property type="entry name" value="HisK_dim/P_dom"/>
</dbReference>
<dbReference type="CDD" id="cd00082">
    <property type="entry name" value="HisKA"/>
    <property type="match status" value="1"/>
</dbReference>
<feature type="domain" description="PAC" evidence="8">
    <location>
        <begin position="219"/>
        <end position="271"/>
    </location>
</feature>
<dbReference type="Pfam" id="PF00072">
    <property type="entry name" value="Response_reg"/>
    <property type="match status" value="1"/>
</dbReference>
<dbReference type="Gene3D" id="1.10.287.130">
    <property type="match status" value="1"/>
</dbReference>
<dbReference type="Gene3D" id="3.40.50.2300">
    <property type="match status" value="1"/>
</dbReference>
<dbReference type="RefSeq" id="WP_091713671.1">
    <property type="nucleotide sequence ID" value="NZ_FNHS01000002.1"/>
</dbReference>
<evidence type="ECO:0000259" key="6">
    <source>
        <dbReference type="PROSITE" id="PS50110"/>
    </source>
</evidence>
<dbReference type="SMART" id="SM00091">
    <property type="entry name" value="PAS"/>
    <property type="match status" value="2"/>
</dbReference>
<evidence type="ECO:0000256" key="1">
    <source>
        <dbReference type="ARBA" id="ARBA00000085"/>
    </source>
</evidence>
<comment type="catalytic activity">
    <reaction evidence="1">
        <text>ATP + protein L-histidine = ADP + protein N-phospho-L-histidine.</text>
        <dbReference type="EC" id="2.7.13.3"/>
    </reaction>
</comment>
<feature type="domain" description="Response regulatory" evidence="6">
    <location>
        <begin position="664"/>
        <end position="777"/>
    </location>
</feature>
<dbReference type="SMART" id="SM00086">
    <property type="entry name" value="PAC"/>
    <property type="match status" value="3"/>
</dbReference>
<dbReference type="Pfam" id="PF08448">
    <property type="entry name" value="PAS_4"/>
    <property type="match status" value="3"/>
</dbReference>
<dbReference type="SMART" id="SM00387">
    <property type="entry name" value="HATPase_c"/>
    <property type="match status" value="1"/>
</dbReference>
<dbReference type="InterPro" id="IPR000014">
    <property type="entry name" value="PAS"/>
</dbReference>
<sequence length="783" mass="84955">MSEIAFLAAQHSEPEGADATYSEAVLNGILAASPDCVKVLSAEGRLEFMNARGVELNQLDTADDVIGLNFADLWPEQERDKIRAAIRKAADGEIARAEGFCPTARGEPRWWEASFAPFRPVAAGPLKLIGISRDITERVRAEQALRDSGHYLDALVRSSSEVRFSVSADWSDLHHLAGGGFIPDTAASNSDWLSTYIPPDDRAAVRAEFERAIQTRSTYQIEHRVNRVDGTVGWALSRAVPLFGAEGGITGWLGAASDITARKRAEADLHELNETLERRVVQHSADLDRVWRNAQDLQVVIDADGVFRAASPSATRLLGWAPEEMVGRSLFAFTAPDGHAASRAALRQAVHEPLPSHRNRYRHKDGSHRWIAWITTPEDGLIYCYGRDVTLETEQAHDLLQAEDALRQSQKLEAIGQLTGGVAHDFNNLLTVIKSSTDLLKRPNLPEERRVRYVEAISDTVDRAARLTAQLLAFARRQALKPEVFAACDGVRAITEMVGTLTGARIRIVTELPEQSCYIDADPSQFDTALVNMAVNARDAMAGEGAITIRVSPVEAIPAVRTHPAVTGPYVAVSLSDTGSGIPPDRLDHIFEPFFTTKEVGKGTGLGLSQVFGFTKQSGGEVTVESEVGEGTTFTLYLPRVSGASHKPVDAVMPDILIVGHDTRVLVVEDNADVGSFSVQALIELGYLPILAANAGEALAELAKDADGFDVVFTDVVMPGINGVDLAKKIRRLHPGLPVILTSGYSHVLAQEGTHGFPLLHKPYSVEQLSKTLNAAARSRRGK</sequence>
<dbReference type="InterPro" id="IPR035965">
    <property type="entry name" value="PAS-like_dom_sf"/>
</dbReference>
<dbReference type="SMART" id="SM00448">
    <property type="entry name" value="REC"/>
    <property type="match status" value="1"/>
</dbReference>
<dbReference type="InterPro" id="IPR005467">
    <property type="entry name" value="His_kinase_dom"/>
</dbReference>
<feature type="domain" description="PAC" evidence="8">
    <location>
        <begin position="90"/>
        <end position="147"/>
    </location>
</feature>
<evidence type="ECO:0000256" key="4">
    <source>
        <dbReference type="PROSITE-ProRule" id="PRU00169"/>
    </source>
</evidence>
<dbReference type="InterPro" id="IPR011006">
    <property type="entry name" value="CheY-like_superfamily"/>
</dbReference>
<dbReference type="InterPro" id="IPR001610">
    <property type="entry name" value="PAC"/>
</dbReference>
<feature type="modified residue" description="4-aspartylphosphate" evidence="4">
    <location>
        <position position="715"/>
    </location>
</feature>
<keyword evidence="10" id="KW-1185">Reference proteome</keyword>
<accession>A0A1G9U286</accession>
<dbReference type="EC" id="2.7.13.3" evidence="2"/>
<evidence type="ECO:0000313" key="10">
    <source>
        <dbReference type="Proteomes" id="UP000198704"/>
    </source>
</evidence>
<dbReference type="Gene3D" id="3.30.450.20">
    <property type="entry name" value="PAS domain"/>
    <property type="match status" value="3"/>
</dbReference>
<dbReference type="InterPro" id="IPR036890">
    <property type="entry name" value="HATPase_C_sf"/>
</dbReference>
<dbReference type="PANTHER" id="PTHR43065">
    <property type="entry name" value="SENSOR HISTIDINE KINASE"/>
    <property type="match status" value="1"/>
</dbReference>
<dbReference type="SUPFAM" id="SSF52172">
    <property type="entry name" value="CheY-like"/>
    <property type="match status" value="1"/>
</dbReference>
<proteinExistence type="predicted"/>
<reference evidence="10" key="1">
    <citation type="submission" date="2016-10" db="EMBL/GenBank/DDBJ databases">
        <authorList>
            <person name="Varghese N."/>
            <person name="Submissions S."/>
        </authorList>
    </citation>
    <scope>NUCLEOTIDE SEQUENCE [LARGE SCALE GENOMIC DNA]</scope>
    <source>
        <strain evidence="10">BL47</strain>
    </source>
</reference>
<dbReference type="InterPro" id="IPR013656">
    <property type="entry name" value="PAS_4"/>
</dbReference>
<dbReference type="Gene3D" id="3.30.565.10">
    <property type="entry name" value="Histidine kinase-like ATPase, C-terminal domain"/>
    <property type="match status" value="1"/>
</dbReference>
<dbReference type="InterPro" id="IPR000700">
    <property type="entry name" value="PAS-assoc_C"/>
</dbReference>
<dbReference type="Proteomes" id="UP000198704">
    <property type="component" value="Unassembled WGS sequence"/>
</dbReference>
<dbReference type="STRING" id="582672.SAMN05216360_102381"/>
<dbReference type="SUPFAM" id="SSF47384">
    <property type="entry name" value="Homodimeric domain of signal transducing histidine kinase"/>
    <property type="match status" value="1"/>
</dbReference>
<evidence type="ECO:0000259" key="7">
    <source>
        <dbReference type="PROSITE" id="PS50112"/>
    </source>
</evidence>
<dbReference type="CDD" id="cd00130">
    <property type="entry name" value="PAS"/>
    <property type="match status" value="3"/>
</dbReference>
<dbReference type="SMART" id="SM00388">
    <property type="entry name" value="HisKA"/>
    <property type="match status" value="1"/>
</dbReference>
<dbReference type="Pfam" id="PF02518">
    <property type="entry name" value="HATPase_c"/>
    <property type="match status" value="1"/>
</dbReference>
<dbReference type="PROSITE" id="PS50112">
    <property type="entry name" value="PAS"/>
    <property type="match status" value="1"/>
</dbReference>
<dbReference type="EMBL" id="FNHS01000002">
    <property type="protein sequence ID" value="SDM54042.1"/>
    <property type="molecule type" value="Genomic_DNA"/>
</dbReference>
<gene>
    <name evidence="9" type="ORF">SAMN05216360_102381</name>
</gene>
<organism evidence="9 10">
    <name type="scientific">Methylobacterium phyllostachyos</name>
    <dbReference type="NCBI Taxonomy" id="582672"/>
    <lineage>
        <taxon>Bacteria</taxon>
        <taxon>Pseudomonadati</taxon>
        <taxon>Pseudomonadota</taxon>
        <taxon>Alphaproteobacteria</taxon>
        <taxon>Hyphomicrobiales</taxon>
        <taxon>Methylobacteriaceae</taxon>
        <taxon>Methylobacterium</taxon>
    </lineage>
</organism>
<keyword evidence="3 4" id="KW-0597">Phosphoprotein</keyword>
<evidence type="ECO:0000256" key="2">
    <source>
        <dbReference type="ARBA" id="ARBA00012438"/>
    </source>
</evidence>
<dbReference type="PROSITE" id="PS50113">
    <property type="entry name" value="PAC"/>
    <property type="match status" value="2"/>
</dbReference>
<dbReference type="OrthoDB" id="9796100at2"/>
<dbReference type="PROSITE" id="PS50109">
    <property type="entry name" value="HIS_KIN"/>
    <property type="match status" value="1"/>
</dbReference>
<dbReference type="InterPro" id="IPR004358">
    <property type="entry name" value="Sig_transdc_His_kin-like_C"/>
</dbReference>
<evidence type="ECO:0000259" key="8">
    <source>
        <dbReference type="PROSITE" id="PS50113"/>
    </source>
</evidence>
<dbReference type="PRINTS" id="PR00344">
    <property type="entry name" value="BCTRLSENSOR"/>
</dbReference>
<dbReference type="GO" id="GO:0000155">
    <property type="term" value="F:phosphorelay sensor kinase activity"/>
    <property type="evidence" value="ECO:0007669"/>
    <property type="project" value="InterPro"/>
</dbReference>
<dbReference type="PANTHER" id="PTHR43065:SF49">
    <property type="entry name" value="HISTIDINE KINASE"/>
    <property type="match status" value="1"/>
</dbReference>
<feature type="domain" description="Histidine kinase" evidence="5">
    <location>
        <begin position="421"/>
        <end position="642"/>
    </location>
</feature>
<dbReference type="InterPro" id="IPR036097">
    <property type="entry name" value="HisK_dim/P_sf"/>
</dbReference>
<dbReference type="InterPro" id="IPR003594">
    <property type="entry name" value="HATPase_dom"/>
</dbReference>
<name>A0A1G9U286_9HYPH</name>
<dbReference type="Pfam" id="PF00512">
    <property type="entry name" value="HisKA"/>
    <property type="match status" value="1"/>
</dbReference>
<dbReference type="PROSITE" id="PS50110">
    <property type="entry name" value="RESPONSE_REGULATORY"/>
    <property type="match status" value="1"/>
</dbReference>
<protein>
    <recommendedName>
        <fullName evidence="2">histidine kinase</fullName>
        <ecNumber evidence="2">2.7.13.3</ecNumber>
    </recommendedName>
</protein>